<protein>
    <submittedName>
        <fullName evidence="1">Uncharacterized protein</fullName>
    </submittedName>
</protein>
<evidence type="ECO:0000313" key="2">
    <source>
        <dbReference type="Proteomes" id="UP000248926"/>
    </source>
</evidence>
<reference evidence="1 2" key="1">
    <citation type="journal article" date="2018" name="Genet. Mol. Biol.">
        <title>The genome sequence of Dyella jiangningensis FCAV SCS01 from a lignocellulose-decomposing microbial consortium metagenome reveals potential for biotechnological applications.</title>
        <authorList>
            <person name="Desiderato J.G."/>
            <person name="Alvarenga D.O."/>
            <person name="Constancio M.T.L."/>
            <person name="Alves L.M.C."/>
            <person name="Varani A.M."/>
        </authorList>
    </citation>
    <scope>NUCLEOTIDE SEQUENCE [LARGE SCALE GENOMIC DNA]</scope>
    <source>
        <strain evidence="1 2">FCAV SCS01</strain>
    </source>
</reference>
<evidence type="ECO:0000313" key="1">
    <source>
        <dbReference type="EMBL" id="RAO76807.1"/>
    </source>
</evidence>
<proteinExistence type="predicted"/>
<dbReference type="EMBL" id="NFZS01000001">
    <property type="protein sequence ID" value="RAO76807.1"/>
    <property type="molecule type" value="Genomic_DNA"/>
</dbReference>
<gene>
    <name evidence="1" type="ORF">CA260_02505</name>
</gene>
<comment type="caution">
    <text evidence="1">The sequence shown here is derived from an EMBL/GenBank/DDBJ whole genome shotgun (WGS) entry which is preliminary data.</text>
</comment>
<dbReference type="AlphaFoldDB" id="A0A328P3J7"/>
<organism evidence="1 2">
    <name type="scientific">Dyella jiangningensis</name>
    <dbReference type="NCBI Taxonomy" id="1379159"/>
    <lineage>
        <taxon>Bacteria</taxon>
        <taxon>Pseudomonadati</taxon>
        <taxon>Pseudomonadota</taxon>
        <taxon>Gammaproteobacteria</taxon>
        <taxon>Lysobacterales</taxon>
        <taxon>Rhodanobacteraceae</taxon>
        <taxon>Dyella</taxon>
    </lineage>
</organism>
<dbReference type="Proteomes" id="UP000248926">
    <property type="component" value="Unassembled WGS sequence"/>
</dbReference>
<accession>A0A328P3J7</accession>
<keyword evidence="2" id="KW-1185">Reference proteome</keyword>
<name>A0A328P3J7_9GAMM</name>
<sequence>MRHSMGSEAMKVAIGFKAHSGWAAAVAVALQDEHPRLIDRRRLELVATHDAAWARQPYHAAEGMTPSQADALVQRGMAAAREASASSVDRWVCQLREAGHDIAGGSVLTAPPMPAWTTAQILAVHIRMHQAEGKLFPDALAAAVAACGLPLGLIPERALDQLEPAACPWAEDIASLGRWAGPPWGADQKHAAMAALVVFGARLH</sequence>